<evidence type="ECO:0000256" key="1">
    <source>
        <dbReference type="ARBA" id="ARBA00022801"/>
    </source>
</evidence>
<dbReference type="SUPFAM" id="SSF63817">
    <property type="entry name" value="Sortase"/>
    <property type="match status" value="1"/>
</dbReference>
<accession>A0A1F4YG26</accession>
<evidence type="ECO:0000313" key="3">
    <source>
        <dbReference type="Proteomes" id="UP000178176"/>
    </source>
</evidence>
<organism evidence="2 3">
    <name type="scientific">Candidatus Amesbacteria bacterium RIFCSPHIGHO2_01_FULL_48_32b</name>
    <dbReference type="NCBI Taxonomy" id="1797253"/>
    <lineage>
        <taxon>Bacteria</taxon>
        <taxon>Candidatus Amesiibacteriota</taxon>
    </lineage>
</organism>
<sequence length="170" mass="18548">MRSFLTFLFILVSLISFGLAGYLGWQRYSPISLVSLPKVSAGRPEFIKISDLQIDLPIIPAQLSGVRWQYTSQGVSYLDSTPIPGEIGNSVLYGHNWPKLLARLNNARPGQIVEIGLAGGAVRRFIITSTSVVPPSQIDILSPSTTPRLTIFTCTGFLDSQRFVAVAEPV</sequence>
<gene>
    <name evidence="2" type="ORF">A2876_02805</name>
</gene>
<reference evidence="2 3" key="1">
    <citation type="journal article" date="2016" name="Nat. Commun.">
        <title>Thousands of microbial genomes shed light on interconnected biogeochemical processes in an aquifer system.</title>
        <authorList>
            <person name="Anantharaman K."/>
            <person name="Brown C.T."/>
            <person name="Hug L.A."/>
            <person name="Sharon I."/>
            <person name="Castelle C.J."/>
            <person name="Probst A.J."/>
            <person name="Thomas B.C."/>
            <person name="Singh A."/>
            <person name="Wilkins M.J."/>
            <person name="Karaoz U."/>
            <person name="Brodie E.L."/>
            <person name="Williams K.H."/>
            <person name="Hubbard S.S."/>
            <person name="Banfield J.F."/>
        </authorList>
    </citation>
    <scope>NUCLEOTIDE SEQUENCE [LARGE SCALE GENOMIC DNA]</scope>
</reference>
<comment type="caution">
    <text evidence="2">The sequence shown here is derived from an EMBL/GenBank/DDBJ whole genome shotgun (WGS) entry which is preliminary data.</text>
</comment>
<evidence type="ECO:0000313" key="2">
    <source>
        <dbReference type="EMBL" id="OGC92193.1"/>
    </source>
</evidence>
<dbReference type="Proteomes" id="UP000178176">
    <property type="component" value="Unassembled WGS sequence"/>
</dbReference>
<dbReference type="EMBL" id="MEXH01000021">
    <property type="protein sequence ID" value="OGC92193.1"/>
    <property type="molecule type" value="Genomic_DNA"/>
</dbReference>
<name>A0A1F4YG26_9BACT</name>
<dbReference type="Pfam" id="PF04203">
    <property type="entry name" value="Sortase"/>
    <property type="match status" value="1"/>
</dbReference>
<protein>
    <recommendedName>
        <fullName evidence="4">Sortase</fullName>
    </recommendedName>
</protein>
<dbReference type="InterPro" id="IPR023365">
    <property type="entry name" value="Sortase_dom-sf"/>
</dbReference>
<dbReference type="InterPro" id="IPR005754">
    <property type="entry name" value="Sortase"/>
</dbReference>
<evidence type="ECO:0008006" key="4">
    <source>
        <dbReference type="Google" id="ProtNLM"/>
    </source>
</evidence>
<dbReference type="Gene3D" id="2.40.260.10">
    <property type="entry name" value="Sortase"/>
    <property type="match status" value="1"/>
</dbReference>
<keyword evidence="1" id="KW-0378">Hydrolase</keyword>
<proteinExistence type="predicted"/>
<dbReference type="AlphaFoldDB" id="A0A1F4YG26"/>
<dbReference type="GO" id="GO:0016787">
    <property type="term" value="F:hydrolase activity"/>
    <property type="evidence" value="ECO:0007669"/>
    <property type="project" value="UniProtKB-KW"/>
</dbReference>